<evidence type="ECO:0000313" key="8">
    <source>
        <dbReference type="Proteomes" id="UP000283834"/>
    </source>
</evidence>
<gene>
    <name evidence="6" type="ORF">DW243_04005</name>
    <name evidence="5" type="ORF">DW812_11905</name>
    <name evidence="4" type="ORF">DWX36_13555</name>
    <name evidence="3" type="ORF">DXC31_15410</name>
    <name evidence="2" type="ORF">G4958_15325</name>
    <name evidence="1" type="ORF">O4N78_08820</name>
</gene>
<proteinExistence type="predicted"/>
<dbReference type="Proteomes" id="UP000283981">
    <property type="component" value="Unassembled WGS sequence"/>
</dbReference>
<evidence type="ECO:0000313" key="4">
    <source>
        <dbReference type="EMBL" id="RGT36662.1"/>
    </source>
</evidence>
<reference evidence="2" key="2">
    <citation type="journal article" date="2020" name="Cell Host Microbe">
        <title>Functional and Genomic Variation between Human-Derived Isolates of Lachnospiraceae Reveals Inter- and Intra-Species Diversity.</title>
        <authorList>
            <person name="Sorbara M.T."/>
            <person name="Littmann E.R."/>
            <person name="Fontana E."/>
            <person name="Moody T.U."/>
            <person name="Kohout C.E."/>
            <person name="Gjonbalaj M."/>
            <person name="Eaton V."/>
            <person name="Seok R."/>
            <person name="Leiner I.M."/>
            <person name="Pamer E.G."/>
        </authorList>
    </citation>
    <scope>NUCLEOTIDE SEQUENCE</scope>
    <source>
        <strain evidence="2">MSK.22.53</strain>
    </source>
</reference>
<protein>
    <submittedName>
        <fullName evidence="6">Uncharacterized protein</fullName>
    </submittedName>
</protein>
<name>A0A3E4K5X4_MEDGN</name>
<dbReference type="Proteomes" id="UP001149331">
    <property type="component" value="Unassembled WGS sequence"/>
</dbReference>
<dbReference type="Proteomes" id="UP001296643">
    <property type="component" value="Unassembled WGS sequence"/>
</dbReference>
<dbReference type="EMBL" id="QRIS01000005">
    <property type="protein sequence ID" value="RHG87279.1"/>
    <property type="molecule type" value="Genomic_DNA"/>
</dbReference>
<accession>A0A3E4K5X4</accession>
<evidence type="ECO:0000313" key="7">
    <source>
        <dbReference type="Proteomes" id="UP000260808"/>
    </source>
</evidence>
<sequence length="111" mass="13062">MDERVWEKTAQFLKELRCEDTGRLSQLQLPEYQKAMKEKFSYQPIYEQTVCEMTDEQKCVIEKYVGLTEQCAEEENQQAYLQGMVDMLLLLSGSGILKVPSNMLEKIKQWK</sequence>
<comment type="caution">
    <text evidence="6">The sequence shown here is derived from an EMBL/GenBank/DDBJ whole genome shotgun (WGS) entry which is preliminary data.</text>
</comment>
<dbReference type="EMBL" id="QSIR01000018">
    <property type="protein sequence ID" value="RHD04650.1"/>
    <property type="molecule type" value="Genomic_DNA"/>
</dbReference>
<dbReference type="Proteomes" id="UP000260808">
    <property type="component" value="Unassembled WGS sequence"/>
</dbReference>
<evidence type="ECO:0000313" key="6">
    <source>
        <dbReference type="EMBL" id="RHG87279.1"/>
    </source>
</evidence>
<dbReference type="EMBL" id="JAPZEG010000009">
    <property type="protein sequence ID" value="MDE1203668.1"/>
    <property type="molecule type" value="Genomic_DNA"/>
</dbReference>
<dbReference type="Proteomes" id="UP000284472">
    <property type="component" value="Unassembled WGS sequence"/>
</dbReference>
<dbReference type="EMBL" id="QRWQ01000016">
    <property type="protein sequence ID" value="RGT36662.1"/>
    <property type="molecule type" value="Genomic_DNA"/>
</dbReference>
<dbReference type="EMBL" id="QSSX01000057">
    <property type="protein sequence ID" value="RGM18113.1"/>
    <property type="molecule type" value="Genomic_DNA"/>
</dbReference>
<evidence type="ECO:0000313" key="1">
    <source>
        <dbReference type="EMBL" id="MDE1203668.1"/>
    </source>
</evidence>
<evidence type="ECO:0000313" key="3">
    <source>
        <dbReference type="EMBL" id="RGM18113.1"/>
    </source>
</evidence>
<dbReference type="RefSeq" id="WP_004613107.1">
    <property type="nucleotide sequence ID" value="NZ_BAABXJ010000001.1"/>
</dbReference>
<organism evidence="6 9">
    <name type="scientific">Mediterraneibacter gnavus</name>
    <name type="common">Ruminococcus gnavus</name>
    <dbReference type="NCBI Taxonomy" id="33038"/>
    <lineage>
        <taxon>Bacteria</taxon>
        <taxon>Bacillati</taxon>
        <taxon>Bacillota</taxon>
        <taxon>Clostridia</taxon>
        <taxon>Lachnospirales</taxon>
        <taxon>Lachnospiraceae</taxon>
        <taxon>Mediterraneibacter</taxon>
    </lineage>
</organism>
<reference evidence="7 8" key="1">
    <citation type="submission" date="2018-08" db="EMBL/GenBank/DDBJ databases">
        <title>A genome reference for cultivated species of the human gut microbiota.</title>
        <authorList>
            <person name="Zou Y."/>
            <person name="Xue W."/>
            <person name="Luo G."/>
        </authorList>
    </citation>
    <scope>NUCLEOTIDE SEQUENCE [LARGE SCALE GENOMIC DNA]</scope>
    <source>
        <strain evidence="4 8">AF19-16AC</strain>
        <strain evidence="6 9">AM21-18</strain>
        <strain evidence="5 10">AM32-6</strain>
        <strain evidence="3 7">TF01-20-2</strain>
    </source>
</reference>
<dbReference type="Proteomes" id="UP000283834">
    <property type="component" value="Unassembled WGS sequence"/>
</dbReference>
<evidence type="ECO:0000313" key="10">
    <source>
        <dbReference type="Proteomes" id="UP000284472"/>
    </source>
</evidence>
<dbReference type="EMBL" id="JAAIRM010000039">
    <property type="protein sequence ID" value="NSI20680.1"/>
    <property type="molecule type" value="Genomic_DNA"/>
</dbReference>
<dbReference type="AlphaFoldDB" id="A0A3E4K5X4"/>
<reference evidence="2" key="3">
    <citation type="submission" date="2020-02" db="EMBL/GenBank/DDBJ databases">
        <authorList>
            <person name="Littmann E."/>
            <person name="Sorbara M."/>
        </authorList>
    </citation>
    <scope>NUCLEOTIDE SEQUENCE</scope>
    <source>
        <strain evidence="2">MSK.22.53</strain>
    </source>
</reference>
<evidence type="ECO:0000313" key="2">
    <source>
        <dbReference type="EMBL" id="NSI20680.1"/>
    </source>
</evidence>
<evidence type="ECO:0000313" key="5">
    <source>
        <dbReference type="EMBL" id="RHD04650.1"/>
    </source>
</evidence>
<evidence type="ECO:0000313" key="9">
    <source>
        <dbReference type="Proteomes" id="UP000283981"/>
    </source>
</evidence>
<reference evidence="1" key="4">
    <citation type="submission" date="2022-12" db="EMBL/GenBank/DDBJ databases">
        <title>Genome of R. gnavus strain RSHDN_120.</title>
        <authorList>
            <person name="Abdugheni R."/>
        </authorList>
    </citation>
    <scope>NUCLEOTIDE SEQUENCE</scope>
    <source>
        <strain evidence="1">RSHDN_120</strain>
    </source>
</reference>